<dbReference type="Proteomes" id="UP000286208">
    <property type="component" value="Unassembled WGS sequence"/>
</dbReference>
<dbReference type="EMBL" id="RKLP01000003">
    <property type="protein sequence ID" value="RVW10180.1"/>
    <property type="molecule type" value="Genomic_DNA"/>
</dbReference>
<comment type="caution">
    <text evidence="2">The sequence shown here is derived from an EMBL/GenBank/DDBJ whole genome shotgun (WGS) entry which is preliminary data.</text>
</comment>
<protein>
    <recommendedName>
        <fullName evidence="4">Secreted protein</fullName>
    </recommendedName>
</protein>
<accession>A0A438BGP0</accession>
<keyword evidence="3" id="KW-1185">Reference proteome</keyword>
<proteinExistence type="predicted"/>
<sequence length="183" mass="18416">MHTRTRNTLARTVSGVAIAAASVLAVPALATAAPAVSAPEITASAAASSITVTVQNNNTDAGTTCGAYAIVASKMSELEKDPSKLLEPGFAAWKVKPTERVGAASTKAFTTPEFNDGVYAVIGECTSTSSGAAVSRPKIVSLPENAMFGSLENGALKNLVEFLTSGNIDGLIKAISAGSSQAG</sequence>
<evidence type="ECO:0008006" key="4">
    <source>
        <dbReference type="Google" id="ProtNLM"/>
    </source>
</evidence>
<gene>
    <name evidence="2" type="ORF">EGT67_08210</name>
</gene>
<feature type="signal peptide" evidence="1">
    <location>
        <begin position="1"/>
        <end position="32"/>
    </location>
</feature>
<reference evidence="2 3" key="1">
    <citation type="submission" date="2018-11" db="EMBL/GenBank/DDBJ databases">
        <title>Rhodococcus spongicola sp. nov. and Rhodococcus xishaensis sp. nov. from marine sponges.</title>
        <authorList>
            <person name="Li L."/>
            <person name="Lin H.W."/>
        </authorList>
    </citation>
    <scope>NUCLEOTIDE SEQUENCE [LARGE SCALE GENOMIC DNA]</scope>
    <source>
        <strain evidence="2 3">CCTCC AB2014297</strain>
    </source>
</reference>
<dbReference type="AlphaFoldDB" id="A0A438BGP0"/>
<evidence type="ECO:0000256" key="1">
    <source>
        <dbReference type="SAM" id="SignalP"/>
    </source>
</evidence>
<organism evidence="2 3">
    <name type="scientific">Prescottella agglutinans</name>
    <dbReference type="NCBI Taxonomy" id="1644129"/>
    <lineage>
        <taxon>Bacteria</taxon>
        <taxon>Bacillati</taxon>
        <taxon>Actinomycetota</taxon>
        <taxon>Actinomycetes</taxon>
        <taxon>Mycobacteriales</taxon>
        <taxon>Nocardiaceae</taxon>
        <taxon>Prescottella</taxon>
    </lineage>
</organism>
<keyword evidence="1" id="KW-0732">Signal</keyword>
<name>A0A438BGP0_9NOCA</name>
<feature type="chain" id="PRO_5019373080" description="Secreted protein" evidence="1">
    <location>
        <begin position="33"/>
        <end position="183"/>
    </location>
</feature>
<evidence type="ECO:0000313" key="3">
    <source>
        <dbReference type="Proteomes" id="UP000286208"/>
    </source>
</evidence>
<dbReference type="OrthoDB" id="4471790at2"/>
<evidence type="ECO:0000313" key="2">
    <source>
        <dbReference type="EMBL" id="RVW10180.1"/>
    </source>
</evidence>